<dbReference type="Gene3D" id="3.90.550.10">
    <property type="entry name" value="Spore Coat Polysaccharide Biosynthesis Protein SpsA, Chain A"/>
    <property type="match status" value="1"/>
</dbReference>
<evidence type="ECO:0000256" key="18">
    <source>
        <dbReference type="ARBA" id="ARBA00050905"/>
    </source>
</evidence>
<evidence type="ECO:0000256" key="13">
    <source>
        <dbReference type="ARBA" id="ARBA00023034"/>
    </source>
</evidence>
<name>A0AAW1JVI4_POPJA</name>
<dbReference type="EMBL" id="JASPKY010000318">
    <property type="protein sequence ID" value="KAK9708993.1"/>
    <property type="molecule type" value="Genomic_DNA"/>
</dbReference>
<evidence type="ECO:0000313" key="22">
    <source>
        <dbReference type="EMBL" id="KAK9708993.1"/>
    </source>
</evidence>
<dbReference type="GO" id="GO:0000139">
    <property type="term" value="C:Golgi membrane"/>
    <property type="evidence" value="ECO:0007669"/>
    <property type="project" value="UniProtKB-SubCell"/>
</dbReference>
<evidence type="ECO:0000256" key="5">
    <source>
        <dbReference type="ARBA" id="ARBA00012644"/>
    </source>
</evidence>
<evidence type="ECO:0000256" key="16">
    <source>
        <dbReference type="ARBA" id="ARBA00023180"/>
    </source>
</evidence>
<dbReference type="AlphaFoldDB" id="A0AAW1JVI4"/>
<dbReference type="Pfam" id="PF00535">
    <property type="entry name" value="Glycos_transf_2"/>
    <property type="match status" value="1"/>
</dbReference>
<dbReference type="InterPro" id="IPR000772">
    <property type="entry name" value="Ricin_B_lectin"/>
</dbReference>
<gene>
    <name evidence="22" type="ORF">QE152_g26861</name>
</gene>
<sequence length="608" mass="69674">MLFGIRIHTCRVILLTSLVWFLIIIVVLSFYTECLGSNCKRTGEYDVIVNEALKGDNLGEDTGEADEETASTFISNVPRTYKPSMLRRWKPAPTVMPKHGSPGEHGKPVHIPSDQEAVMKEKFKLNQFNQLASDMMSLNRSLSDVRLEGCKKKHYPKLLPTTSIVIVFHNEAWSTLLRTVWSAINRSPKPLLKEIILVDDASERDYLGSPLEEYVSNLPVPVYVFRTEKRSGLIRARLLGAKHVTGDVITFLDAHCECTEGWLEPLLARIVENRKTVVCPIIDVISDETFEYITASDMTWGGFNWKLNFRWYRVPQREMDRRGGDRTAPLRTPTMAGGLFAIDKDYFYELGAYDEGMDIWGGENLEMSFRVWQCGGTLEIIPCSHVGHVFRDKSPYTFPGGVSKIVLHNAARVAEVWMDEWRDFYYAMNPGARNVPVGDITARRELRDRLKCKSFRWYLETIYPESQMPLEYYYLGDVRNAETHNCLDTMGRKSGESLGITYCHNLGGNQVFAYTKRQQIMSDDNCLDASQKNGPVKLVRCHGMGGNQAWIYDEVSRSIRHENTGQCLQKPEASDMNLPLMRRCDHSLGQQWIMQSEFKWQARRPDDR</sequence>
<evidence type="ECO:0000256" key="4">
    <source>
        <dbReference type="ARBA" id="ARBA00005680"/>
    </source>
</evidence>
<dbReference type="FunFam" id="3.90.550.10:FF:000005">
    <property type="entry name" value="Polypeptide N-acetylgalactosaminyltransferase"/>
    <property type="match status" value="1"/>
</dbReference>
<keyword evidence="11" id="KW-0735">Signal-anchor</keyword>
<evidence type="ECO:0000256" key="8">
    <source>
        <dbReference type="ARBA" id="ARBA00022692"/>
    </source>
</evidence>
<dbReference type="GO" id="GO:0046872">
    <property type="term" value="F:metal ion binding"/>
    <property type="evidence" value="ECO:0007669"/>
    <property type="project" value="UniProtKB-KW"/>
</dbReference>
<keyword evidence="6 20" id="KW-0328">Glycosyltransferase</keyword>
<evidence type="ECO:0000256" key="11">
    <source>
        <dbReference type="ARBA" id="ARBA00022968"/>
    </source>
</evidence>
<protein>
    <recommendedName>
        <fullName evidence="5 20">Polypeptide N-acetylgalactosaminyltransferase</fullName>
        <ecNumber evidence="20">2.4.1.-</ecNumber>
    </recommendedName>
    <alternativeName>
        <fullName evidence="20">Protein-UDP acetylgalactosaminyltransferase</fullName>
    </alternativeName>
</protein>
<comment type="pathway">
    <text evidence="3 20">Protein modification; protein glycosylation.</text>
</comment>
<evidence type="ECO:0000256" key="12">
    <source>
        <dbReference type="ARBA" id="ARBA00022989"/>
    </source>
</evidence>
<keyword evidence="9" id="KW-0479">Metal-binding</keyword>
<dbReference type="GO" id="GO:0004653">
    <property type="term" value="F:polypeptide N-acetylgalactosaminyltransferase activity"/>
    <property type="evidence" value="ECO:0007669"/>
    <property type="project" value="UniProtKB-EC"/>
</dbReference>
<organism evidence="22 23">
    <name type="scientific">Popillia japonica</name>
    <name type="common">Japanese beetle</name>
    <dbReference type="NCBI Taxonomy" id="7064"/>
    <lineage>
        <taxon>Eukaryota</taxon>
        <taxon>Metazoa</taxon>
        <taxon>Ecdysozoa</taxon>
        <taxon>Arthropoda</taxon>
        <taxon>Hexapoda</taxon>
        <taxon>Insecta</taxon>
        <taxon>Pterygota</taxon>
        <taxon>Neoptera</taxon>
        <taxon>Endopterygota</taxon>
        <taxon>Coleoptera</taxon>
        <taxon>Polyphaga</taxon>
        <taxon>Scarabaeiformia</taxon>
        <taxon>Scarabaeidae</taxon>
        <taxon>Rutelinae</taxon>
        <taxon>Popillia</taxon>
    </lineage>
</organism>
<evidence type="ECO:0000256" key="3">
    <source>
        <dbReference type="ARBA" id="ARBA00004922"/>
    </source>
</evidence>
<dbReference type="InterPro" id="IPR001173">
    <property type="entry name" value="Glyco_trans_2-like"/>
</dbReference>
<dbReference type="PROSITE" id="PS50231">
    <property type="entry name" value="RICIN_B_LECTIN"/>
    <property type="match status" value="1"/>
</dbReference>
<evidence type="ECO:0000256" key="17">
    <source>
        <dbReference type="ARBA" id="ARBA00023211"/>
    </source>
</evidence>
<dbReference type="InterPro" id="IPR035992">
    <property type="entry name" value="Ricin_B-like_lectins"/>
</dbReference>
<dbReference type="InterPro" id="IPR045885">
    <property type="entry name" value="GalNAc-T"/>
</dbReference>
<evidence type="ECO:0000256" key="10">
    <source>
        <dbReference type="ARBA" id="ARBA00022734"/>
    </source>
</evidence>
<evidence type="ECO:0000313" key="23">
    <source>
        <dbReference type="Proteomes" id="UP001458880"/>
    </source>
</evidence>
<comment type="similarity">
    <text evidence="4 20">Belongs to the glycosyltransferase 2 family. GalNAc-T subfamily.</text>
</comment>
<proteinExistence type="inferred from homology"/>
<evidence type="ECO:0000256" key="9">
    <source>
        <dbReference type="ARBA" id="ARBA00022723"/>
    </source>
</evidence>
<evidence type="ECO:0000256" key="1">
    <source>
        <dbReference type="ARBA" id="ARBA00001936"/>
    </source>
</evidence>
<comment type="catalytic activity">
    <reaction evidence="19">
        <text>L-seryl-[protein] + UDP-N-acetyl-alpha-D-galactosamine = a 3-O-[N-acetyl-alpha-D-galactosaminyl]-L-seryl-[protein] + UDP + H(+)</text>
        <dbReference type="Rhea" id="RHEA:23956"/>
        <dbReference type="Rhea" id="RHEA-COMP:9863"/>
        <dbReference type="Rhea" id="RHEA-COMP:12788"/>
        <dbReference type="ChEBI" id="CHEBI:15378"/>
        <dbReference type="ChEBI" id="CHEBI:29999"/>
        <dbReference type="ChEBI" id="CHEBI:53604"/>
        <dbReference type="ChEBI" id="CHEBI:58223"/>
        <dbReference type="ChEBI" id="CHEBI:67138"/>
        <dbReference type="EC" id="2.4.1.41"/>
    </reaction>
</comment>
<evidence type="ECO:0000256" key="2">
    <source>
        <dbReference type="ARBA" id="ARBA00004323"/>
    </source>
</evidence>
<comment type="caution">
    <text evidence="22">The sequence shown here is derived from an EMBL/GenBank/DDBJ whole genome shotgun (WGS) entry which is preliminary data.</text>
</comment>
<keyword evidence="7 20" id="KW-0808">Transferase</keyword>
<keyword evidence="12 20" id="KW-1133">Transmembrane helix</keyword>
<dbReference type="CDD" id="cd23433">
    <property type="entry name" value="beta-trefoil_Ricin_GALNT1-like"/>
    <property type="match status" value="1"/>
</dbReference>
<reference evidence="22 23" key="1">
    <citation type="journal article" date="2024" name="BMC Genomics">
        <title>De novo assembly and annotation of Popillia japonica's genome with initial clues to its potential as an invasive pest.</title>
        <authorList>
            <person name="Cucini C."/>
            <person name="Boschi S."/>
            <person name="Funari R."/>
            <person name="Cardaioli E."/>
            <person name="Iannotti N."/>
            <person name="Marturano G."/>
            <person name="Paoli F."/>
            <person name="Bruttini M."/>
            <person name="Carapelli A."/>
            <person name="Frati F."/>
            <person name="Nardi F."/>
        </authorList>
    </citation>
    <scope>NUCLEOTIDE SEQUENCE [LARGE SCALE GENOMIC DNA]</scope>
    <source>
        <strain evidence="22">DMR45628</strain>
    </source>
</reference>
<comment type="catalytic activity">
    <reaction evidence="18">
        <text>L-threonyl-[protein] + UDP-N-acetyl-alpha-D-galactosamine = a 3-O-[N-acetyl-alpha-D-galactosaminyl]-L-threonyl-[protein] + UDP + H(+)</text>
        <dbReference type="Rhea" id="RHEA:52424"/>
        <dbReference type="Rhea" id="RHEA-COMP:11060"/>
        <dbReference type="Rhea" id="RHEA-COMP:11689"/>
        <dbReference type="ChEBI" id="CHEBI:15378"/>
        <dbReference type="ChEBI" id="CHEBI:30013"/>
        <dbReference type="ChEBI" id="CHEBI:58223"/>
        <dbReference type="ChEBI" id="CHEBI:67138"/>
        <dbReference type="ChEBI" id="CHEBI:87075"/>
        <dbReference type="EC" id="2.4.1.41"/>
    </reaction>
</comment>
<comment type="cofactor">
    <cofactor evidence="1 20">
        <name>Mn(2+)</name>
        <dbReference type="ChEBI" id="CHEBI:29035"/>
    </cofactor>
</comment>
<dbReference type="GO" id="GO:0030246">
    <property type="term" value="F:carbohydrate binding"/>
    <property type="evidence" value="ECO:0007669"/>
    <property type="project" value="UniProtKB-KW"/>
</dbReference>
<keyword evidence="8 20" id="KW-0812">Transmembrane</keyword>
<keyword evidence="10 20" id="KW-0430">Lectin</keyword>
<accession>A0AAW1JVI4</accession>
<keyword evidence="13 20" id="KW-0333">Golgi apparatus</keyword>
<dbReference type="Proteomes" id="UP001458880">
    <property type="component" value="Unassembled WGS sequence"/>
</dbReference>
<dbReference type="SMART" id="SM00458">
    <property type="entry name" value="RICIN"/>
    <property type="match status" value="1"/>
</dbReference>
<evidence type="ECO:0000259" key="21">
    <source>
        <dbReference type="SMART" id="SM00458"/>
    </source>
</evidence>
<evidence type="ECO:0000256" key="14">
    <source>
        <dbReference type="ARBA" id="ARBA00023136"/>
    </source>
</evidence>
<dbReference type="EC" id="2.4.1.-" evidence="20"/>
<dbReference type="Pfam" id="PF00652">
    <property type="entry name" value="Ricin_B_lectin"/>
    <property type="match status" value="1"/>
</dbReference>
<keyword evidence="23" id="KW-1185">Reference proteome</keyword>
<dbReference type="PANTHER" id="PTHR11675">
    <property type="entry name" value="N-ACETYLGALACTOSAMINYLTRANSFERASE"/>
    <property type="match status" value="1"/>
</dbReference>
<keyword evidence="14 20" id="KW-0472">Membrane</keyword>
<evidence type="ECO:0000256" key="19">
    <source>
        <dbReference type="ARBA" id="ARBA00052209"/>
    </source>
</evidence>
<evidence type="ECO:0000256" key="20">
    <source>
        <dbReference type="RuleBase" id="RU361242"/>
    </source>
</evidence>
<dbReference type="GO" id="GO:0006493">
    <property type="term" value="P:protein O-linked glycosylation"/>
    <property type="evidence" value="ECO:0007669"/>
    <property type="project" value="TreeGrafter"/>
</dbReference>
<keyword evidence="16" id="KW-0325">Glycoprotein</keyword>
<evidence type="ECO:0000256" key="15">
    <source>
        <dbReference type="ARBA" id="ARBA00023157"/>
    </source>
</evidence>
<feature type="domain" description="Ricin B lectin" evidence="21">
    <location>
        <begin position="472"/>
        <end position="595"/>
    </location>
</feature>
<keyword evidence="17 20" id="KW-0464">Manganese</keyword>
<dbReference type="FunFam" id="2.80.10.50:FF:000047">
    <property type="entry name" value="Polypeptide N-acetylgalactosaminyltransferase"/>
    <property type="match status" value="1"/>
</dbReference>
<evidence type="ECO:0000256" key="7">
    <source>
        <dbReference type="ARBA" id="ARBA00022679"/>
    </source>
</evidence>
<dbReference type="Gene3D" id="2.80.10.50">
    <property type="match status" value="1"/>
</dbReference>
<comment type="subcellular location">
    <subcellularLocation>
        <location evidence="2 20">Golgi apparatus membrane</location>
        <topology evidence="2 20">Single-pass type II membrane protein</topology>
    </subcellularLocation>
</comment>
<evidence type="ECO:0000256" key="6">
    <source>
        <dbReference type="ARBA" id="ARBA00022676"/>
    </source>
</evidence>
<dbReference type="SUPFAM" id="SSF53448">
    <property type="entry name" value="Nucleotide-diphospho-sugar transferases"/>
    <property type="match status" value="1"/>
</dbReference>
<dbReference type="PANTHER" id="PTHR11675:SF101">
    <property type="entry name" value="POLYPEPTIDE N-ACETYLGALACTOSAMINYLTRANSFERASE 5"/>
    <property type="match status" value="1"/>
</dbReference>
<feature type="transmembrane region" description="Helical" evidence="20">
    <location>
        <begin position="12"/>
        <end position="31"/>
    </location>
</feature>
<dbReference type="CDD" id="cd02510">
    <property type="entry name" value="pp-GalNAc-T"/>
    <property type="match status" value="1"/>
</dbReference>
<dbReference type="InterPro" id="IPR029044">
    <property type="entry name" value="Nucleotide-diphossugar_trans"/>
</dbReference>
<keyword evidence="15 20" id="KW-1015">Disulfide bond</keyword>
<dbReference type="SUPFAM" id="SSF50370">
    <property type="entry name" value="Ricin B-like lectins"/>
    <property type="match status" value="1"/>
</dbReference>